<dbReference type="InterPro" id="IPR036691">
    <property type="entry name" value="Endo/exonu/phosph_ase_sf"/>
</dbReference>
<evidence type="ECO:0000313" key="1">
    <source>
        <dbReference type="EMBL" id="KAK7258795.1"/>
    </source>
</evidence>
<dbReference type="SUPFAM" id="SSF56219">
    <property type="entry name" value="DNase I-like"/>
    <property type="match status" value="1"/>
</dbReference>
<sequence length="197" mass="22001">MVKKHKVDFLAIQETKREELDMRNCAGLFGDRNDMDWEFIPSNGRSGGVVSIWRKSKFEKKRVIVGPGFIAIQGDLHIGMVPCCFVNIYSPCNLGDRIMQWQELIFVKNQLGPKGENGDLNHSQVAKQKELLCEYWKLLDLNDSLLSQKAKVRWAQKGLMGTVGSGACSGGGSCFNGRRTSVENSWIGFNPSDATPM</sequence>
<comment type="caution">
    <text evidence="1">The sequence shown here is derived from an EMBL/GenBank/DDBJ whole genome shotgun (WGS) entry which is preliminary data.</text>
</comment>
<dbReference type="Proteomes" id="UP001372338">
    <property type="component" value="Unassembled WGS sequence"/>
</dbReference>
<name>A0AAN9EPT5_CROPI</name>
<dbReference type="Gene3D" id="3.60.10.10">
    <property type="entry name" value="Endonuclease/exonuclease/phosphatase"/>
    <property type="match status" value="1"/>
</dbReference>
<evidence type="ECO:0000313" key="2">
    <source>
        <dbReference type="Proteomes" id="UP001372338"/>
    </source>
</evidence>
<dbReference type="AlphaFoldDB" id="A0AAN9EPT5"/>
<keyword evidence="2" id="KW-1185">Reference proteome</keyword>
<protein>
    <recommendedName>
        <fullName evidence="3">Endonuclease/exonuclease/phosphatase domain-containing protein</fullName>
    </recommendedName>
</protein>
<reference evidence="1 2" key="1">
    <citation type="submission" date="2024-01" db="EMBL/GenBank/DDBJ databases">
        <title>The genomes of 5 underutilized Papilionoideae crops provide insights into root nodulation and disease resistanc.</title>
        <authorList>
            <person name="Yuan L."/>
        </authorList>
    </citation>
    <scope>NUCLEOTIDE SEQUENCE [LARGE SCALE GENOMIC DNA]</scope>
    <source>
        <strain evidence="1">ZHUSHIDOU_FW_LH</strain>
        <tissue evidence="1">Leaf</tissue>
    </source>
</reference>
<evidence type="ECO:0008006" key="3">
    <source>
        <dbReference type="Google" id="ProtNLM"/>
    </source>
</evidence>
<organism evidence="1 2">
    <name type="scientific">Crotalaria pallida</name>
    <name type="common">Smooth rattlebox</name>
    <name type="synonym">Crotalaria striata</name>
    <dbReference type="NCBI Taxonomy" id="3830"/>
    <lineage>
        <taxon>Eukaryota</taxon>
        <taxon>Viridiplantae</taxon>
        <taxon>Streptophyta</taxon>
        <taxon>Embryophyta</taxon>
        <taxon>Tracheophyta</taxon>
        <taxon>Spermatophyta</taxon>
        <taxon>Magnoliopsida</taxon>
        <taxon>eudicotyledons</taxon>
        <taxon>Gunneridae</taxon>
        <taxon>Pentapetalae</taxon>
        <taxon>rosids</taxon>
        <taxon>fabids</taxon>
        <taxon>Fabales</taxon>
        <taxon>Fabaceae</taxon>
        <taxon>Papilionoideae</taxon>
        <taxon>50 kb inversion clade</taxon>
        <taxon>genistoids sensu lato</taxon>
        <taxon>core genistoids</taxon>
        <taxon>Crotalarieae</taxon>
        <taxon>Crotalaria</taxon>
    </lineage>
</organism>
<accession>A0AAN9EPT5</accession>
<dbReference type="EMBL" id="JAYWIO010000005">
    <property type="protein sequence ID" value="KAK7258795.1"/>
    <property type="molecule type" value="Genomic_DNA"/>
</dbReference>
<proteinExistence type="predicted"/>
<gene>
    <name evidence="1" type="ORF">RIF29_24382</name>
</gene>